<evidence type="ECO:0008006" key="3">
    <source>
        <dbReference type="Google" id="ProtNLM"/>
    </source>
</evidence>
<gene>
    <name evidence="1" type="ORF">HY36_07060</name>
</gene>
<dbReference type="RefSeq" id="WP_035553209.1">
    <property type="nucleotide sequence ID" value="NZ_AWFH01000034.1"/>
</dbReference>
<dbReference type="STRING" id="1280948.HY36_07060"/>
<dbReference type="PANTHER" id="PTHR39456:SF1">
    <property type="entry name" value="METAL-DEPENDENT HYDROLASE"/>
    <property type="match status" value="1"/>
</dbReference>
<dbReference type="PIRSF" id="PIRSF007580">
    <property type="entry name" value="UCP07580"/>
    <property type="match status" value="1"/>
</dbReference>
<accession>A0A059DZZ2</accession>
<reference evidence="1 2" key="1">
    <citation type="journal article" date="2014" name="Antonie Van Leeuwenhoek">
        <title>Hyphomonas beringensis sp. nov. and Hyphomonas chukchiensis sp. nov., isolated from surface seawater of the Bering Sea and Chukchi Sea.</title>
        <authorList>
            <person name="Li C."/>
            <person name="Lai Q."/>
            <person name="Li G."/>
            <person name="Dong C."/>
            <person name="Wang J."/>
            <person name="Liao Y."/>
            <person name="Shao Z."/>
        </authorList>
    </citation>
    <scope>NUCLEOTIDE SEQUENCE [LARGE SCALE GENOMIC DNA]</scope>
    <source>
        <strain evidence="1 2">22II1-22F38</strain>
    </source>
</reference>
<keyword evidence="2" id="KW-1185">Reference proteome</keyword>
<organism evidence="1 2">
    <name type="scientific">Hyphomonas atlantica</name>
    <dbReference type="NCBI Taxonomy" id="1280948"/>
    <lineage>
        <taxon>Bacteria</taxon>
        <taxon>Pseudomonadati</taxon>
        <taxon>Pseudomonadota</taxon>
        <taxon>Alphaproteobacteria</taxon>
        <taxon>Hyphomonadales</taxon>
        <taxon>Hyphomonadaceae</taxon>
        <taxon>Hyphomonas</taxon>
    </lineage>
</organism>
<protein>
    <recommendedName>
        <fullName evidence="3">Metal-dependent hydrolase</fullName>
    </recommendedName>
</protein>
<dbReference type="AlphaFoldDB" id="A0A059DZZ2"/>
<sequence>MTRKRTPEDITIQPRNLRFDMTAAEDGRPWLDGNPVATAVYNAMSLTFPEGERMFMDAVKAYRGEVSGKLADDVQDFITQEAIHSREHHLLNNKIDREKYPVADIEAEVLERVNFGRAGGPMRMLMATICLEHFTSMMADLMFDADIDGVPIFSQTDPALERLWRWHAMEETEHKAVAYDVFLEVTKGWPSLKRYFRRSLSMLLITKHFTANIANFSAMLLEADGYTREEADRAVKEFLWKKPALFGRGWKVWLSWFKPGFHPWDHDNRHAMDDWKEALTPVPAE</sequence>
<dbReference type="PANTHER" id="PTHR39456">
    <property type="entry name" value="METAL-DEPENDENT HYDROLASE"/>
    <property type="match status" value="1"/>
</dbReference>
<dbReference type="eggNOG" id="COG3687">
    <property type="taxonomic scope" value="Bacteria"/>
</dbReference>
<proteinExistence type="predicted"/>
<dbReference type="InterPro" id="IPR016516">
    <property type="entry name" value="UCP07580"/>
</dbReference>
<dbReference type="Proteomes" id="UP000024547">
    <property type="component" value="Unassembled WGS sequence"/>
</dbReference>
<evidence type="ECO:0000313" key="2">
    <source>
        <dbReference type="Proteomes" id="UP000024547"/>
    </source>
</evidence>
<comment type="caution">
    <text evidence="1">The sequence shown here is derived from an EMBL/GenBank/DDBJ whole genome shotgun (WGS) entry which is preliminary data.</text>
</comment>
<dbReference type="OrthoDB" id="4760165at2"/>
<evidence type="ECO:0000313" key="1">
    <source>
        <dbReference type="EMBL" id="KCZ59884.1"/>
    </source>
</evidence>
<name>A0A059DZZ2_9PROT</name>
<dbReference type="PATRIC" id="fig|1280948.3.peg.2509"/>
<dbReference type="EMBL" id="AWFH01000034">
    <property type="protein sequence ID" value="KCZ59884.1"/>
    <property type="molecule type" value="Genomic_DNA"/>
</dbReference>
<dbReference type="Pfam" id="PF10118">
    <property type="entry name" value="Metal_hydrol"/>
    <property type="match status" value="1"/>
</dbReference>